<comment type="caution">
    <text evidence="1">The sequence shown here is derived from an EMBL/GenBank/DDBJ whole genome shotgun (WGS) entry which is preliminary data.</text>
</comment>
<organism evidence="1">
    <name type="scientific">marine sediment metagenome</name>
    <dbReference type="NCBI Taxonomy" id="412755"/>
    <lineage>
        <taxon>unclassified sequences</taxon>
        <taxon>metagenomes</taxon>
        <taxon>ecological metagenomes</taxon>
    </lineage>
</organism>
<reference evidence="1" key="1">
    <citation type="journal article" date="2015" name="Nature">
        <title>Complex archaea that bridge the gap between prokaryotes and eukaryotes.</title>
        <authorList>
            <person name="Spang A."/>
            <person name="Saw J.H."/>
            <person name="Jorgensen S.L."/>
            <person name="Zaremba-Niedzwiedzka K."/>
            <person name="Martijn J."/>
            <person name="Lind A.E."/>
            <person name="van Eijk R."/>
            <person name="Schleper C."/>
            <person name="Guy L."/>
            <person name="Ettema T.J."/>
        </authorList>
    </citation>
    <scope>NUCLEOTIDE SEQUENCE</scope>
</reference>
<proteinExistence type="predicted"/>
<name>A0A0F9HRG3_9ZZZZ</name>
<protein>
    <submittedName>
        <fullName evidence="1">Uncharacterized protein</fullName>
    </submittedName>
</protein>
<dbReference type="EMBL" id="LAZR01014393">
    <property type="protein sequence ID" value="KKM17687.1"/>
    <property type="molecule type" value="Genomic_DNA"/>
</dbReference>
<sequence>MWESKGGRITNGEISLSFVPAWEYIVKHTAEKTMVDLEITHESYLEFRAVVCKHLSVPVYLCG</sequence>
<evidence type="ECO:0000313" key="1">
    <source>
        <dbReference type="EMBL" id="KKM17687.1"/>
    </source>
</evidence>
<dbReference type="AlphaFoldDB" id="A0A0F9HRG3"/>
<accession>A0A0F9HRG3</accession>
<gene>
    <name evidence="1" type="ORF">LCGC14_1673270</name>
</gene>